<dbReference type="Pfam" id="PF00593">
    <property type="entry name" value="TonB_dep_Rec_b-barrel"/>
    <property type="match status" value="1"/>
</dbReference>
<dbReference type="PANTHER" id="PTHR32552">
    <property type="entry name" value="FERRICHROME IRON RECEPTOR-RELATED"/>
    <property type="match status" value="1"/>
</dbReference>
<evidence type="ECO:0000313" key="10">
    <source>
        <dbReference type="EMBL" id="SUD61985.1"/>
    </source>
</evidence>
<evidence type="ECO:0000256" key="2">
    <source>
        <dbReference type="ARBA" id="ARBA00022448"/>
    </source>
</evidence>
<dbReference type="InterPro" id="IPR039426">
    <property type="entry name" value="TonB-dep_rcpt-like"/>
</dbReference>
<dbReference type="InterPro" id="IPR036942">
    <property type="entry name" value="Beta-barrel_TonB_sf"/>
</dbReference>
<gene>
    <name evidence="10" type="primary">fhuA_3</name>
    <name evidence="10" type="ORF">NCTC10860_04404</name>
</gene>
<dbReference type="PROSITE" id="PS52016">
    <property type="entry name" value="TONB_DEPENDENT_REC_3"/>
    <property type="match status" value="1"/>
</dbReference>
<dbReference type="EMBL" id="UGUW01000004">
    <property type="protein sequence ID" value="SUD61985.1"/>
    <property type="molecule type" value="Genomic_DNA"/>
</dbReference>
<dbReference type="AlphaFoldDB" id="A0A061CXE0"/>
<comment type="similarity">
    <text evidence="8">Belongs to the TonB-dependent receptor family.</text>
</comment>
<keyword evidence="3 8" id="KW-1134">Transmembrane beta strand</keyword>
<dbReference type="InterPro" id="IPR000531">
    <property type="entry name" value="Beta-barrel_TonB"/>
</dbReference>
<dbReference type="GO" id="GO:0009279">
    <property type="term" value="C:cell outer membrane"/>
    <property type="evidence" value="ECO:0007669"/>
    <property type="project" value="UniProtKB-SubCell"/>
</dbReference>
<dbReference type="SUPFAM" id="SSF56935">
    <property type="entry name" value="Porins"/>
    <property type="match status" value="1"/>
</dbReference>
<organism evidence="10 11">
    <name type="scientific">Ectopseudomonas oleovorans</name>
    <name type="common">Pseudomonas oleovorans</name>
    <dbReference type="NCBI Taxonomy" id="301"/>
    <lineage>
        <taxon>Bacteria</taxon>
        <taxon>Pseudomonadati</taxon>
        <taxon>Pseudomonadota</taxon>
        <taxon>Gammaproteobacteria</taxon>
        <taxon>Pseudomonadales</taxon>
        <taxon>Pseudomonadaceae</taxon>
        <taxon>Ectopseudomonas</taxon>
    </lineage>
</organism>
<proteinExistence type="inferred from homology"/>
<keyword evidence="2 8" id="KW-0813">Transport</keyword>
<evidence type="ECO:0000259" key="9">
    <source>
        <dbReference type="Pfam" id="PF00593"/>
    </source>
</evidence>
<keyword evidence="4 8" id="KW-0812">Transmembrane</keyword>
<dbReference type="PANTHER" id="PTHR32552:SF90">
    <property type="entry name" value="METAL-PSEUDOPALINE RECEPTOR CNTO"/>
    <property type="match status" value="1"/>
</dbReference>
<accession>A0A061CXE0</accession>
<comment type="subcellular location">
    <subcellularLocation>
        <location evidence="1 8">Cell outer membrane</location>
        <topology evidence="1 8">Multi-pass membrane protein</topology>
    </subcellularLocation>
</comment>
<protein>
    <submittedName>
        <fullName evidence="10">TonB-dependent siderophore receptor</fullName>
    </submittedName>
</protein>
<reference evidence="10 11" key="1">
    <citation type="submission" date="2018-06" db="EMBL/GenBank/DDBJ databases">
        <authorList>
            <consortium name="Pathogen Informatics"/>
            <person name="Doyle S."/>
        </authorList>
    </citation>
    <scope>NUCLEOTIDE SEQUENCE [LARGE SCALE GENOMIC DNA]</scope>
    <source>
        <strain evidence="10 11">NCTC10860</strain>
    </source>
</reference>
<evidence type="ECO:0000256" key="6">
    <source>
        <dbReference type="ARBA" id="ARBA00023136"/>
    </source>
</evidence>
<dbReference type="Gene3D" id="2.40.170.20">
    <property type="entry name" value="TonB-dependent receptor, beta-barrel domain"/>
    <property type="match status" value="1"/>
</dbReference>
<evidence type="ECO:0000256" key="3">
    <source>
        <dbReference type="ARBA" id="ARBA00022452"/>
    </source>
</evidence>
<dbReference type="Proteomes" id="UP000254084">
    <property type="component" value="Unassembled WGS sequence"/>
</dbReference>
<keyword evidence="10" id="KW-0675">Receptor</keyword>
<keyword evidence="5" id="KW-0798">TonB box</keyword>
<name>A0A061CXE0_ECTOL</name>
<feature type="domain" description="TonB-dependent receptor-like beta-barrel" evidence="9">
    <location>
        <begin position="3"/>
        <end position="100"/>
    </location>
</feature>
<keyword evidence="6 8" id="KW-0472">Membrane</keyword>
<evidence type="ECO:0000256" key="7">
    <source>
        <dbReference type="ARBA" id="ARBA00023237"/>
    </source>
</evidence>
<dbReference type="RefSeq" id="WP_003463861.1">
    <property type="nucleotide sequence ID" value="NZ_CAJQNA010000068.1"/>
</dbReference>
<evidence type="ECO:0000256" key="5">
    <source>
        <dbReference type="ARBA" id="ARBA00023077"/>
    </source>
</evidence>
<evidence type="ECO:0000313" key="11">
    <source>
        <dbReference type="Proteomes" id="UP000254084"/>
    </source>
</evidence>
<dbReference type="GO" id="GO:0015344">
    <property type="term" value="F:siderophore uptake transmembrane transporter activity"/>
    <property type="evidence" value="ECO:0007669"/>
    <property type="project" value="TreeGrafter"/>
</dbReference>
<evidence type="ECO:0000256" key="4">
    <source>
        <dbReference type="ARBA" id="ARBA00022692"/>
    </source>
</evidence>
<evidence type="ECO:0000256" key="8">
    <source>
        <dbReference type="PROSITE-ProRule" id="PRU01360"/>
    </source>
</evidence>
<evidence type="ECO:0000256" key="1">
    <source>
        <dbReference type="ARBA" id="ARBA00004571"/>
    </source>
</evidence>
<sequence>MIGGYAYVDAEVTESTTTTIPVGSRLANVPRHSFNLLDTYEFDSGALAGLGLGVGLKYVSERQGQASNSTFDMDGYGLVDLLAYYPLTENVRLNLNLNNVFDKHYEERLELSGRTAHPACGDFAQPVKTGAR</sequence>
<dbReference type="GeneID" id="300415618"/>
<keyword evidence="7 8" id="KW-0998">Cell outer membrane</keyword>